<evidence type="ECO:0000313" key="3">
    <source>
        <dbReference type="Proteomes" id="UP000298860"/>
    </source>
</evidence>
<feature type="chain" id="PRO_5038798347" description="Lipoprotein" evidence="1">
    <location>
        <begin position="19"/>
        <end position="274"/>
    </location>
</feature>
<dbReference type="InterPro" id="IPR029046">
    <property type="entry name" value="LolA/LolB/LppX"/>
</dbReference>
<dbReference type="SUPFAM" id="SSF89392">
    <property type="entry name" value="Prokaryotic lipoproteins and lipoprotein localization factors"/>
    <property type="match status" value="1"/>
</dbReference>
<dbReference type="EMBL" id="BJFL01000013">
    <property type="protein sequence ID" value="GDY31277.1"/>
    <property type="molecule type" value="Genomic_DNA"/>
</dbReference>
<accession>A0A4D4JBD5</accession>
<gene>
    <name evidence="2" type="ORF">GTS_29100</name>
</gene>
<keyword evidence="1" id="KW-0732">Signal</keyword>
<evidence type="ECO:0000256" key="1">
    <source>
        <dbReference type="SAM" id="SignalP"/>
    </source>
</evidence>
<dbReference type="AlphaFoldDB" id="A0A4D4JBD5"/>
<dbReference type="RefSeq" id="WP_137814364.1">
    <property type="nucleotide sequence ID" value="NZ_BJFL01000013.1"/>
</dbReference>
<name>A0A4D4JBD5_9PSEU</name>
<protein>
    <recommendedName>
        <fullName evidence="4">Lipoprotein</fullName>
    </recommendedName>
</protein>
<proteinExistence type="predicted"/>
<dbReference type="PROSITE" id="PS51257">
    <property type="entry name" value="PROKAR_LIPOPROTEIN"/>
    <property type="match status" value="1"/>
</dbReference>
<reference evidence="3" key="1">
    <citation type="submission" date="2019-04" db="EMBL/GenBank/DDBJ databases">
        <title>Draft genome sequence of Pseudonocardiaceae bacterium SL3-2-4.</title>
        <authorList>
            <person name="Ningsih F."/>
            <person name="Yokota A."/>
            <person name="Sakai Y."/>
            <person name="Nanatani K."/>
            <person name="Yabe S."/>
            <person name="Oetari A."/>
            <person name="Sjamsuridzal W."/>
        </authorList>
    </citation>
    <scope>NUCLEOTIDE SEQUENCE [LARGE SCALE GENOMIC DNA]</scope>
    <source>
        <strain evidence="3">SL3-2-4</strain>
    </source>
</reference>
<evidence type="ECO:0008006" key="4">
    <source>
        <dbReference type="Google" id="ProtNLM"/>
    </source>
</evidence>
<sequence length="274" mass="28550">MRRTAVLVCGVIAALALAACGAKTESGTPVAAGGSAGSARGAATFGTVADLASAVATSSRSKQSAHFSTEVTTAQGTMKGTGVYRQDASGVSAQYTMSTPQGEMQMIVVPNAVYLKMARLAPVTGGKPWIKVTPDGTDPMSRALGGLLTAMQEQADVTKAIDRIKAAGTITNTTRETVDGVSTTHYTIKVDMAKLAEVEPDPNLKQMYQAAIQQGLRTSDDDVWLNGDNLPVKFETSSAVNGQQVHGTASYTQWGEPVQITVPPADQVGQFPTR</sequence>
<organism evidence="2 3">
    <name type="scientific">Gandjariella thermophila</name>
    <dbReference type="NCBI Taxonomy" id="1931992"/>
    <lineage>
        <taxon>Bacteria</taxon>
        <taxon>Bacillati</taxon>
        <taxon>Actinomycetota</taxon>
        <taxon>Actinomycetes</taxon>
        <taxon>Pseudonocardiales</taxon>
        <taxon>Pseudonocardiaceae</taxon>
        <taxon>Gandjariella</taxon>
    </lineage>
</organism>
<keyword evidence="3" id="KW-1185">Reference proteome</keyword>
<dbReference type="Gene3D" id="2.50.20.20">
    <property type="match status" value="1"/>
</dbReference>
<evidence type="ECO:0000313" key="2">
    <source>
        <dbReference type="EMBL" id="GDY31277.1"/>
    </source>
</evidence>
<dbReference type="OrthoDB" id="3427828at2"/>
<comment type="caution">
    <text evidence="2">The sequence shown here is derived from an EMBL/GenBank/DDBJ whole genome shotgun (WGS) entry which is preliminary data.</text>
</comment>
<dbReference type="Proteomes" id="UP000298860">
    <property type="component" value="Unassembled WGS sequence"/>
</dbReference>
<feature type="signal peptide" evidence="1">
    <location>
        <begin position="1"/>
        <end position="18"/>
    </location>
</feature>